<dbReference type="InterPro" id="IPR001148">
    <property type="entry name" value="CA_dom"/>
</dbReference>
<keyword evidence="6" id="KW-0456">Lyase</keyword>
<comment type="catalytic activity">
    <reaction evidence="7">
        <text>hydrogencarbonate + H(+) = CO2 + H2O</text>
        <dbReference type="Rhea" id="RHEA:10748"/>
        <dbReference type="ChEBI" id="CHEBI:15377"/>
        <dbReference type="ChEBI" id="CHEBI:15378"/>
        <dbReference type="ChEBI" id="CHEBI:16526"/>
        <dbReference type="ChEBI" id="CHEBI:17544"/>
        <dbReference type="EC" id="4.2.1.1"/>
    </reaction>
</comment>
<evidence type="ECO:0000256" key="2">
    <source>
        <dbReference type="ARBA" id="ARBA00010718"/>
    </source>
</evidence>
<dbReference type="SMART" id="SM01057">
    <property type="entry name" value="Carb_anhydrase"/>
    <property type="match status" value="1"/>
</dbReference>
<sequence length="279" mass="31317">MHALLFAFLLGFLKRADASSAERSDHAWGYDGANGPDSWPAICHTGRRQSPIDINPARVAVVNLPQLNFINYDRMGNILLTNNGHTVTTTGYDRWPNPPYIFGGGLDGKYNLVGLHFHWGDYDYQGSEHTFDSLHYPLEAHFVHQKDGLNANQSLLVSNGMAVVSIFFKMGGDGNALRQFEEAFRSSDPYESALNVSNILLTEILPANTLSFYRYDGSLTTPGCNEAVVWTILAEPMSVSEQQLNELREHFSSSERLLHNTRPTQPLNERRVLFRPSMI</sequence>
<dbReference type="Gene3D" id="3.10.200.10">
    <property type="entry name" value="Alpha carbonic anhydrase"/>
    <property type="match status" value="1"/>
</dbReference>
<keyword evidence="5" id="KW-0862">Zinc</keyword>
<dbReference type="GO" id="GO:0005737">
    <property type="term" value="C:cytoplasm"/>
    <property type="evidence" value="ECO:0007669"/>
    <property type="project" value="TreeGrafter"/>
</dbReference>
<dbReference type="WBParaSite" id="PSAMB.scaffold1406size31889.g12865.t1">
    <property type="protein sequence ID" value="PSAMB.scaffold1406size31889.g12865.t1"/>
    <property type="gene ID" value="PSAMB.scaffold1406size31889.g12865"/>
</dbReference>
<protein>
    <recommendedName>
        <fullName evidence="3">carbonic anhydrase</fullName>
        <ecNumber evidence="3">4.2.1.1</ecNumber>
    </recommendedName>
</protein>
<keyword evidence="8" id="KW-0732">Signal</keyword>
<dbReference type="AlphaFoldDB" id="A0A914V0U4"/>
<evidence type="ECO:0000256" key="6">
    <source>
        <dbReference type="ARBA" id="ARBA00023239"/>
    </source>
</evidence>
<dbReference type="EC" id="4.2.1.1" evidence="3"/>
<evidence type="ECO:0000259" key="9">
    <source>
        <dbReference type="PROSITE" id="PS51144"/>
    </source>
</evidence>
<name>A0A914V0U4_9BILA</name>
<dbReference type="GO" id="GO:0008270">
    <property type="term" value="F:zinc ion binding"/>
    <property type="evidence" value="ECO:0007669"/>
    <property type="project" value="InterPro"/>
</dbReference>
<feature type="chain" id="PRO_5037340568" description="carbonic anhydrase" evidence="8">
    <location>
        <begin position="19"/>
        <end position="279"/>
    </location>
</feature>
<evidence type="ECO:0000256" key="1">
    <source>
        <dbReference type="ARBA" id="ARBA00001947"/>
    </source>
</evidence>
<evidence type="ECO:0000256" key="7">
    <source>
        <dbReference type="ARBA" id="ARBA00048348"/>
    </source>
</evidence>
<dbReference type="Proteomes" id="UP000887566">
    <property type="component" value="Unplaced"/>
</dbReference>
<dbReference type="Pfam" id="PF00194">
    <property type="entry name" value="Carb_anhydrase"/>
    <property type="match status" value="1"/>
</dbReference>
<organism evidence="10 11">
    <name type="scientific">Plectus sambesii</name>
    <dbReference type="NCBI Taxonomy" id="2011161"/>
    <lineage>
        <taxon>Eukaryota</taxon>
        <taxon>Metazoa</taxon>
        <taxon>Ecdysozoa</taxon>
        <taxon>Nematoda</taxon>
        <taxon>Chromadorea</taxon>
        <taxon>Plectida</taxon>
        <taxon>Plectina</taxon>
        <taxon>Plectoidea</taxon>
        <taxon>Plectidae</taxon>
        <taxon>Plectus</taxon>
    </lineage>
</organism>
<comment type="similarity">
    <text evidence="2">Belongs to the alpha-carbonic anhydrase family.</text>
</comment>
<evidence type="ECO:0000313" key="11">
    <source>
        <dbReference type="WBParaSite" id="PSAMB.scaffold1406size31889.g12865.t1"/>
    </source>
</evidence>
<reference evidence="11" key="1">
    <citation type="submission" date="2022-11" db="UniProtKB">
        <authorList>
            <consortium name="WormBaseParasite"/>
        </authorList>
    </citation>
    <scope>IDENTIFICATION</scope>
</reference>
<dbReference type="InterPro" id="IPR036398">
    <property type="entry name" value="CA_dom_sf"/>
</dbReference>
<dbReference type="PROSITE" id="PS51144">
    <property type="entry name" value="ALPHA_CA_2"/>
    <property type="match status" value="1"/>
</dbReference>
<dbReference type="InterPro" id="IPR023561">
    <property type="entry name" value="Carbonic_anhydrase_a-class"/>
</dbReference>
<evidence type="ECO:0000313" key="10">
    <source>
        <dbReference type="Proteomes" id="UP000887566"/>
    </source>
</evidence>
<evidence type="ECO:0000256" key="3">
    <source>
        <dbReference type="ARBA" id="ARBA00012925"/>
    </source>
</evidence>
<dbReference type="CDD" id="cd00326">
    <property type="entry name" value="alpha_CA"/>
    <property type="match status" value="1"/>
</dbReference>
<keyword evidence="4" id="KW-0479">Metal-binding</keyword>
<feature type="domain" description="Alpha-carbonic anhydrase" evidence="9">
    <location>
        <begin position="26"/>
        <end position="276"/>
    </location>
</feature>
<accession>A0A914V0U4</accession>
<dbReference type="SUPFAM" id="SSF51069">
    <property type="entry name" value="Carbonic anhydrase"/>
    <property type="match status" value="1"/>
</dbReference>
<feature type="signal peptide" evidence="8">
    <location>
        <begin position="1"/>
        <end position="18"/>
    </location>
</feature>
<dbReference type="GO" id="GO:0004089">
    <property type="term" value="F:carbonate dehydratase activity"/>
    <property type="evidence" value="ECO:0007669"/>
    <property type="project" value="UniProtKB-EC"/>
</dbReference>
<evidence type="ECO:0000256" key="8">
    <source>
        <dbReference type="SAM" id="SignalP"/>
    </source>
</evidence>
<proteinExistence type="inferred from homology"/>
<keyword evidence="10" id="KW-1185">Reference proteome</keyword>
<evidence type="ECO:0000256" key="5">
    <source>
        <dbReference type="ARBA" id="ARBA00022833"/>
    </source>
</evidence>
<evidence type="ECO:0000256" key="4">
    <source>
        <dbReference type="ARBA" id="ARBA00022723"/>
    </source>
</evidence>
<comment type="cofactor">
    <cofactor evidence="1">
        <name>Zn(2+)</name>
        <dbReference type="ChEBI" id="CHEBI:29105"/>
    </cofactor>
</comment>
<dbReference type="PANTHER" id="PTHR18952">
    <property type="entry name" value="CARBONIC ANHYDRASE"/>
    <property type="match status" value="1"/>
</dbReference>
<dbReference type="PANTHER" id="PTHR18952:SF141">
    <property type="entry name" value="CARBONIC ANHYDRASE"/>
    <property type="match status" value="1"/>
</dbReference>